<gene>
    <name evidence="2" type="ORF">SAMN05443574_101459</name>
</gene>
<dbReference type="AlphaFoldDB" id="A0A1H2R166"/>
<dbReference type="STRING" id="28442.SAMN05443574_101459"/>
<organism evidence="2 3">
    <name type="scientific">Haloarcula vallismortis</name>
    <name type="common">Halobacterium vallismortis</name>
    <dbReference type="NCBI Taxonomy" id="28442"/>
    <lineage>
        <taxon>Archaea</taxon>
        <taxon>Methanobacteriati</taxon>
        <taxon>Methanobacteriota</taxon>
        <taxon>Stenosarchaea group</taxon>
        <taxon>Halobacteria</taxon>
        <taxon>Halobacteriales</taxon>
        <taxon>Haloarculaceae</taxon>
        <taxon>Haloarcula</taxon>
    </lineage>
</organism>
<dbReference type="Proteomes" id="UP000182573">
    <property type="component" value="Unassembled WGS sequence"/>
</dbReference>
<feature type="region of interest" description="Disordered" evidence="1">
    <location>
        <begin position="23"/>
        <end position="54"/>
    </location>
</feature>
<name>A0A1H2R166_HALVA</name>
<proteinExistence type="predicted"/>
<evidence type="ECO:0000313" key="2">
    <source>
        <dbReference type="EMBL" id="SDW13206.1"/>
    </source>
</evidence>
<dbReference type="RefSeq" id="WP_169331095.1">
    <property type="nucleotide sequence ID" value="NZ_FNOF01000001.1"/>
</dbReference>
<feature type="compositionally biased region" description="Polar residues" evidence="1">
    <location>
        <begin position="32"/>
        <end position="54"/>
    </location>
</feature>
<protein>
    <submittedName>
        <fullName evidence="2">Uncharacterized protein</fullName>
    </submittedName>
</protein>
<sequence length="54" mass="5881">MAGRYHVVCHECAFEGLYEDSSVAEGQRDAHASSSGHRMSLRDISSQETPGLSQ</sequence>
<evidence type="ECO:0000313" key="3">
    <source>
        <dbReference type="Proteomes" id="UP000182573"/>
    </source>
</evidence>
<reference evidence="2 3" key="1">
    <citation type="submission" date="2016-10" db="EMBL/GenBank/DDBJ databases">
        <authorList>
            <person name="de Groot N.N."/>
        </authorList>
    </citation>
    <scope>NUCLEOTIDE SEQUENCE [LARGE SCALE GENOMIC DNA]</scope>
    <source>
        <strain evidence="2 3">DSM 3756</strain>
    </source>
</reference>
<evidence type="ECO:0000256" key="1">
    <source>
        <dbReference type="SAM" id="MobiDB-lite"/>
    </source>
</evidence>
<accession>A0A1H2R166</accession>
<dbReference type="EMBL" id="FNOF01000001">
    <property type="protein sequence ID" value="SDW13206.1"/>
    <property type="molecule type" value="Genomic_DNA"/>
</dbReference>